<dbReference type="RefSeq" id="WP_106584932.1">
    <property type="nucleotide sequence ID" value="NZ_PYGA01000016.1"/>
</dbReference>
<reference evidence="2 3" key="1">
    <citation type="submission" date="2018-03" db="EMBL/GenBank/DDBJ databases">
        <title>Genomic Encyclopedia of Archaeal and Bacterial Type Strains, Phase II (KMG-II): from individual species to whole genera.</title>
        <authorList>
            <person name="Goeker M."/>
        </authorList>
    </citation>
    <scope>NUCLEOTIDE SEQUENCE [LARGE SCALE GENOMIC DNA]</scope>
    <source>
        <strain evidence="2 3">DSM 45312</strain>
    </source>
</reference>
<proteinExistence type="predicted"/>
<feature type="transmembrane region" description="Helical" evidence="1">
    <location>
        <begin position="110"/>
        <end position="131"/>
    </location>
</feature>
<evidence type="ECO:0000313" key="3">
    <source>
        <dbReference type="Proteomes" id="UP000240542"/>
    </source>
</evidence>
<organism evidence="2 3">
    <name type="scientific">Murinocardiopsis flavida</name>
    <dbReference type="NCBI Taxonomy" id="645275"/>
    <lineage>
        <taxon>Bacteria</taxon>
        <taxon>Bacillati</taxon>
        <taxon>Actinomycetota</taxon>
        <taxon>Actinomycetes</taxon>
        <taxon>Streptosporangiales</taxon>
        <taxon>Nocardiopsidaceae</taxon>
        <taxon>Murinocardiopsis</taxon>
    </lineage>
</organism>
<feature type="transmembrane region" description="Helical" evidence="1">
    <location>
        <begin position="12"/>
        <end position="33"/>
    </location>
</feature>
<keyword evidence="1" id="KW-1133">Transmembrane helix</keyword>
<sequence length="144" mass="14624">MVETKKRDIRIGARWVTSGGLVLCALGIATLWLSGTAEFPVALPPGAENTTSSSRSEIAFLTIGALFVALARWRWVPVVGVLLGAVFAVGFFASPSGFGNLTGAAGATAAIGQAVQLAGELTALVAGVLAVRAGYTARRVSPAP</sequence>
<feature type="transmembrane region" description="Helical" evidence="1">
    <location>
        <begin position="78"/>
        <end position="98"/>
    </location>
</feature>
<protein>
    <submittedName>
        <fullName evidence="2">Uncharacterized protein</fullName>
    </submittedName>
</protein>
<evidence type="ECO:0000313" key="2">
    <source>
        <dbReference type="EMBL" id="PSK93660.1"/>
    </source>
</evidence>
<gene>
    <name evidence="2" type="ORF">CLV63_11667</name>
</gene>
<accession>A0A2P8D8V8</accession>
<keyword evidence="3" id="KW-1185">Reference proteome</keyword>
<keyword evidence="1" id="KW-0472">Membrane</keyword>
<evidence type="ECO:0000256" key="1">
    <source>
        <dbReference type="SAM" id="Phobius"/>
    </source>
</evidence>
<name>A0A2P8D8V8_9ACTN</name>
<comment type="caution">
    <text evidence="2">The sequence shown here is derived from an EMBL/GenBank/DDBJ whole genome shotgun (WGS) entry which is preliminary data.</text>
</comment>
<feature type="transmembrane region" description="Helical" evidence="1">
    <location>
        <begin position="53"/>
        <end position="71"/>
    </location>
</feature>
<dbReference type="OrthoDB" id="10006772at2"/>
<dbReference type="AlphaFoldDB" id="A0A2P8D8V8"/>
<dbReference type="EMBL" id="PYGA01000016">
    <property type="protein sequence ID" value="PSK93660.1"/>
    <property type="molecule type" value="Genomic_DNA"/>
</dbReference>
<keyword evidence="1" id="KW-0812">Transmembrane</keyword>
<dbReference type="Proteomes" id="UP000240542">
    <property type="component" value="Unassembled WGS sequence"/>
</dbReference>